<evidence type="ECO:0000313" key="2">
    <source>
        <dbReference type="EMBL" id="KAF4309156.1"/>
    </source>
</evidence>
<accession>A0A8H4IX25</accession>
<evidence type="ECO:0000256" key="1">
    <source>
        <dbReference type="SAM" id="MobiDB-lite"/>
    </source>
</evidence>
<reference evidence="2" key="1">
    <citation type="submission" date="2020-04" db="EMBL/GenBank/DDBJ databases">
        <title>Genome Assembly and Annotation of Botryosphaeria dothidea sdau 11-99, a Latent Pathogen of Apple Fruit Ring Rot in China.</title>
        <authorList>
            <person name="Yu C."/>
            <person name="Diao Y."/>
            <person name="Lu Q."/>
            <person name="Zhao J."/>
            <person name="Cui S."/>
            <person name="Peng C."/>
            <person name="He B."/>
            <person name="Liu H."/>
        </authorList>
    </citation>
    <scope>NUCLEOTIDE SEQUENCE [LARGE SCALE GENOMIC DNA]</scope>
    <source>
        <strain evidence="2">Sdau11-99</strain>
    </source>
</reference>
<evidence type="ECO:0000313" key="3">
    <source>
        <dbReference type="Proteomes" id="UP000572817"/>
    </source>
</evidence>
<keyword evidence="3" id="KW-1185">Reference proteome</keyword>
<protein>
    <submittedName>
        <fullName evidence="2">Uncharacterized protein</fullName>
    </submittedName>
</protein>
<comment type="caution">
    <text evidence="2">The sequence shown here is derived from an EMBL/GenBank/DDBJ whole genome shotgun (WGS) entry which is preliminary data.</text>
</comment>
<organism evidence="2 3">
    <name type="scientific">Botryosphaeria dothidea</name>
    <dbReference type="NCBI Taxonomy" id="55169"/>
    <lineage>
        <taxon>Eukaryota</taxon>
        <taxon>Fungi</taxon>
        <taxon>Dikarya</taxon>
        <taxon>Ascomycota</taxon>
        <taxon>Pezizomycotina</taxon>
        <taxon>Dothideomycetes</taxon>
        <taxon>Dothideomycetes incertae sedis</taxon>
        <taxon>Botryosphaeriales</taxon>
        <taxon>Botryosphaeriaceae</taxon>
        <taxon>Botryosphaeria</taxon>
    </lineage>
</organism>
<sequence>MENSASLVVFSIIAVASGRPQRDTLPLFGRPQQPPSPQQYKINRGALTLPDMSSFPYSRCSDPQEHIDNGANPGDAPSFAGNLQGTCNHIELPGCRTLCNNERTLFKHLHMQARRQ</sequence>
<dbReference type="EMBL" id="WWBZ02000016">
    <property type="protein sequence ID" value="KAF4309156.1"/>
    <property type="molecule type" value="Genomic_DNA"/>
</dbReference>
<name>A0A8H4IX25_9PEZI</name>
<dbReference type="AlphaFoldDB" id="A0A8H4IX25"/>
<feature type="region of interest" description="Disordered" evidence="1">
    <location>
        <begin position="58"/>
        <end position="77"/>
    </location>
</feature>
<proteinExistence type="predicted"/>
<dbReference type="Proteomes" id="UP000572817">
    <property type="component" value="Unassembled WGS sequence"/>
</dbReference>
<gene>
    <name evidence="2" type="ORF">GTA08_BOTSDO02449</name>
</gene>